<sequence>MFDATEYQSLVDKINKLKHHRLNHVLSVPQIAIVGDQSSGKSSVLEAFTQLSFPRDKGMCTRFATQVNLCRDLTLDKDTLSARIDDEDSFNERWKTFQVDQFYAVIKEAVSLLCGTSDISDKVLELTLSGPHQSPLTVVDLPGFINTTLDGQDKNIPHTIRDINERYMKDPRTIILAVIPANVDLNNSYVLARAEEHDPKNERTVPIVTKPDMIDKGTLSELIDMVLNNRKKMPLGYLVMRNTGYADRDLSWEEAQRAEEDYFAQDKAWEAVPRSNRGRVMVKKFLGDLLYFHIKKELPLLEREIVNKIDELRQQLDGMGIKIANRSEARFKFIELMMQLQTSLPGILVGTYSQKYMDKFKDEAEGGEGEQQMSLRFVRSSLHKLYQNYNSTMAEHNFQAETDKILAMMSRFKGIELPGFVSFEVFIKLFSETHATWCTVTKEHIDGMHKYLCEAIKAFLIYTFEHQPAREIFLDTFLTFYSNQVKLINTDLKSIFEDEEMPFTMNKYYYDTILKVRSDKVQEQLDGIQRHYNQSNVLVVAASLLKAPSTDINSNEEKAAEDLGDQLQAYCKVARKRIVDIVILQTVERRLVRHIGLYFKELIKVDDAKLVCLIESEADQRRRIDYETRIEILERSLLELS</sequence>
<dbReference type="GO" id="GO:0005525">
    <property type="term" value="F:GTP binding"/>
    <property type="evidence" value="ECO:0007669"/>
    <property type="project" value="InterPro"/>
</dbReference>
<feature type="domain" description="Dynamin-type G" evidence="4">
    <location>
        <begin position="25"/>
        <end position="299"/>
    </location>
</feature>
<dbReference type="InterPro" id="IPR027417">
    <property type="entry name" value="P-loop_NTPase"/>
</dbReference>
<dbReference type="PANTHER" id="PTHR11566">
    <property type="entry name" value="DYNAMIN"/>
    <property type="match status" value="1"/>
</dbReference>
<dbReference type="OrthoDB" id="5061070at2759"/>
<comment type="caution">
    <text evidence="5">The sequence shown here is derived from an EMBL/GenBank/DDBJ whole genome shotgun (WGS) entry which is preliminary data.</text>
</comment>
<gene>
    <name evidence="5" type="ORF">BGZ70_001085</name>
</gene>
<dbReference type="SMART" id="SM00053">
    <property type="entry name" value="DYNc"/>
    <property type="match status" value="1"/>
</dbReference>
<organism evidence="5 6">
    <name type="scientific">Mortierella alpina</name>
    <name type="common">Oleaginous fungus</name>
    <name type="synonym">Mortierella renispora</name>
    <dbReference type="NCBI Taxonomy" id="64518"/>
    <lineage>
        <taxon>Eukaryota</taxon>
        <taxon>Fungi</taxon>
        <taxon>Fungi incertae sedis</taxon>
        <taxon>Mucoromycota</taxon>
        <taxon>Mortierellomycotina</taxon>
        <taxon>Mortierellomycetes</taxon>
        <taxon>Mortierellales</taxon>
        <taxon>Mortierellaceae</taxon>
        <taxon>Mortierella</taxon>
    </lineage>
</organism>
<feature type="domain" description="GED" evidence="3">
    <location>
        <begin position="560"/>
        <end position="641"/>
    </location>
</feature>
<evidence type="ECO:0000256" key="1">
    <source>
        <dbReference type="ARBA" id="ARBA00022741"/>
    </source>
</evidence>
<dbReference type="CDD" id="cd08771">
    <property type="entry name" value="DLP_1"/>
    <property type="match status" value="1"/>
</dbReference>
<keyword evidence="2" id="KW-0342">GTP-binding</keyword>
<keyword evidence="1" id="KW-0547">Nucleotide-binding</keyword>
<dbReference type="Pfam" id="PF01031">
    <property type="entry name" value="Dynamin_M"/>
    <property type="match status" value="1"/>
</dbReference>
<dbReference type="GO" id="GO:0005739">
    <property type="term" value="C:mitochondrion"/>
    <property type="evidence" value="ECO:0007669"/>
    <property type="project" value="TreeGrafter"/>
</dbReference>
<protein>
    <submittedName>
        <fullName evidence="5">Uncharacterized protein</fullName>
    </submittedName>
</protein>
<dbReference type="PROSITE" id="PS51388">
    <property type="entry name" value="GED"/>
    <property type="match status" value="1"/>
</dbReference>
<dbReference type="EMBL" id="JAAAHY010001223">
    <property type="protein sequence ID" value="KAF9951223.1"/>
    <property type="molecule type" value="Genomic_DNA"/>
</dbReference>
<dbReference type="InterPro" id="IPR000375">
    <property type="entry name" value="Dynamin_stalk"/>
</dbReference>
<dbReference type="GO" id="GO:0008017">
    <property type="term" value="F:microtubule binding"/>
    <property type="evidence" value="ECO:0007669"/>
    <property type="project" value="TreeGrafter"/>
</dbReference>
<dbReference type="Pfam" id="PF00350">
    <property type="entry name" value="Dynamin_N"/>
    <property type="match status" value="1"/>
</dbReference>
<dbReference type="GO" id="GO:0000266">
    <property type="term" value="P:mitochondrial fission"/>
    <property type="evidence" value="ECO:0007669"/>
    <property type="project" value="TreeGrafter"/>
</dbReference>
<dbReference type="SUPFAM" id="SSF52540">
    <property type="entry name" value="P-loop containing nucleoside triphosphate hydrolases"/>
    <property type="match status" value="1"/>
</dbReference>
<dbReference type="InterPro" id="IPR001401">
    <property type="entry name" value="Dynamin_GTPase"/>
</dbReference>
<dbReference type="AlphaFoldDB" id="A0A9P6LXZ4"/>
<dbReference type="PROSITE" id="PS51718">
    <property type="entry name" value="G_DYNAMIN_2"/>
    <property type="match status" value="1"/>
</dbReference>
<name>A0A9P6LXZ4_MORAP</name>
<evidence type="ECO:0000259" key="4">
    <source>
        <dbReference type="PROSITE" id="PS51718"/>
    </source>
</evidence>
<dbReference type="InterPro" id="IPR020850">
    <property type="entry name" value="GED_dom"/>
</dbReference>
<evidence type="ECO:0000313" key="6">
    <source>
        <dbReference type="Proteomes" id="UP000738359"/>
    </source>
</evidence>
<dbReference type="Gene3D" id="3.40.50.300">
    <property type="entry name" value="P-loop containing nucleotide triphosphate hydrolases"/>
    <property type="match status" value="1"/>
</dbReference>
<reference evidence="5" key="1">
    <citation type="journal article" date="2020" name="Fungal Divers.">
        <title>Resolving the Mortierellaceae phylogeny through synthesis of multi-gene phylogenetics and phylogenomics.</title>
        <authorList>
            <person name="Vandepol N."/>
            <person name="Liber J."/>
            <person name="Desiro A."/>
            <person name="Na H."/>
            <person name="Kennedy M."/>
            <person name="Barry K."/>
            <person name="Grigoriev I.V."/>
            <person name="Miller A.N."/>
            <person name="O'Donnell K."/>
            <person name="Stajich J.E."/>
            <person name="Bonito G."/>
        </authorList>
    </citation>
    <scope>NUCLEOTIDE SEQUENCE</scope>
    <source>
        <strain evidence="5">CK1249</strain>
    </source>
</reference>
<dbReference type="GO" id="GO:0048312">
    <property type="term" value="P:intracellular distribution of mitochondria"/>
    <property type="evidence" value="ECO:0007669"/>
    <property type="project" value="TreeGrafter"/>
</dbReference>
<dbReference type="GO" id="GO:0016559">
    <property type="term" value="P:peroxisome fission"/>
    <property type="evidence" value="ECO:0007669"/>
    <property type="project" value="TreeGrafter"/>
</dbReference>
<dbReference type="Gene3D" id="1.20.120.1240">
    <property type="entry name" value="Dynamin, middle domain"/>
    <property type="match status" value="1"/>
</dbReference>
<dbReference type="Proteomes" id="UP000738359">
    <property type="component" value="Unassembled WGS sequence"/>
</dbReference>
<proteinExistence type="predicted"/>
<dbReference type="GO" id="GO:0003924">
    <property type="term" value="F:GTPase activity"/>
    <property type="evidence" value="ECO:0007669"/>
    <property type="project" value="InterPro"/>
</dbReference>
<evidence type="ECO:0000313" key="5">
    <source>
        <dbReference type="EMBL" id="KAF9951223.1"/>
    </source>
</evidence>
<keyword evidence="6" id="KW-1185">Reference proteome</keyword>
<dbReference type="InterPro" id="IPR045063">
    <property type="entry name" value="Dynamin_N"/>
</dbReference>
<accession>A0A9P6LXZ4</accession>
<evidence type="ECO:0000259" key="3">
    <source>
        <dbReference type="PROSITE" id="PS51388"/>
    </source>
</evidence>
<dbReference type="GO" id="GO:0016020">
    <property type="term" value="C:membrane"/>
    <property type="evidence" value="ECO:0007669"/>
    <property type="project" value="TreeGrafter"/>
</dbReference>
<dbReference type="PANTHER" id="PTHR11566:SF21">
    <property type="entry name" value="DYNAMIN RELATED PROTEIN 1, ISOFORM A"/>
    <property type="match status" value="1"/>
</dbReference>
<dbReference type="GO" id="GO:0006897">
    <property type="term" value="P:endocytosis"/>
    <property type="evidence" value="ECO:0007669"/>
    <property type="project" value="TreeGrafter"/>
</dbReference>
<dbReference type="InterPro" id="IPR022812">
    <property type="entry name" value="Dynamin"/>
</dbReference>
<dbReference type="PRINTS" id="PR00195">
    <property type="entry name" value="DYNAMIN"/>
</dbReference>
<dbReference type="GO" id="GO:0005874">
    <property type="term" value="C:microtubule"/>
    <property type="evidence" value="ECO:0007669"/>
    <property type="project" value="TreeGrafter"/>
</dbReference>
<dbReference type="InterPro" id="IPR030381">
    <property type="entry name" value="G_DYNAMIN_dom"/>
</dbReference>
<evidence type="ECO:0000256" key="2">
    <source>
        <dbReference type="ARBA" id="ARBA00023134"/>
    </source>
</evidence>